<dbReference type="STRING" id="56857.A0A200Q7V4"/>
<dbReference type="PANTHER" id="PTHR37210:SF2">
    <property type="entry name" value="PROTEIN CHLOROPLAST VESICULATION"/>
    <property type="match status" value="1"/>
</dbReference>
<dbReference type="PANTHER" id="PTHR37210">
    <property type="entry name" value="EXPRESSED PROTEIN"/>
    <property type="match status" value="1"/>
</dbReference>
<dbReference type="Proteomes" id="UP000195402">
    <property type="component" value="Unassembled WGS sequence"/>
</dbReference>
<evidence type="ECO:0000256" key="1">
    <source>
        <dbReference type="SAM" id="MobiDB-lite"/>
    </source>
</evidence>
<accession>A0A200Q7V4</accession>
<keyword evidence="3" id="KW-1185">Reference proteome</keyword>
<evidence type="ECO:0000313" key="3">
    <source>
        <dbReference type="Proteomes" id="UP000195402"/>
    </source>
</evidence>
<sequence length="201" mass="22314">MCKFVYKIPLHGHSLTQLFGHCDGDWMDEMVQYVFGTSDAQDVFYFALKRRWAPIPRVYATKKKANRWSPSLKQPWQGKEAGSWIKRQYIVGLMACVIINGSEMGALLGGGGGANSTTGGGGGDHHQLRGVVLVESDHQKKVMMRWSDKRACPPWRMNSFETIVPENLPRPSAHRKSESVSSSTLSSRTSATSPTVKIQST</sequence>
<dbReference type="InParanoid" id="A0A200Q7V4"/>
<reference evidence="2 3" key="1">
    <citation type="journal article" date="2017" name="Mol. Plant">
        <title>The Genome of Medicinal Plant Macleaya cordata Provides New Insights into Benzylisoquinoline Alkaloids Metabolism.</title>
        <authorList>
            <person name="Liu X."/>
            <person name="Liu Y."/>
            <person name="Huang P."/>
            <person name="Ma Y."/>
            <person name="Qing Z."/>
            <person name="Tang Q."/>
            <person name="Cao H."/>
            <person name="Cheng P."/>
            <person name="Zheng Y."/>
            <person name="Yuan Z."/>
            <person name="Zhou Y."/>
            <person name="Liu J."/>
            <person name="Tang Z."/>
            <person name="Zhuo Y."/>
            <person name="Zhang Y."/>
            <person name="Yu L."/>
            <person name="Huang J."/>
            <person name="Yang P."/>
            <person name="Peng Q."/>
            <person name="Zhang J."/>
            <person name="Jiang W."/>
            <person name="Zhang Z."/>
            <person name="Lin K."/>
            <person name="Ro D.K."/>
            <person name="Chen X."/>
            <person name="Xiong X."/>
            <person name="Shang Y."/>
            <person name="Huang S."/>
            <person name="Zeng J."/>
        </authorList>
    </citation>
    <scope>NUCLEOTIDE SEQUENCE [LARGE SCALE GENOMIC DNA]</scope>
    <source>
        <strain evidence="3">cv. BLH2017</strain>
        <tissue evidence="2">Root</tissue>
    </source>
</reference>
<dbReference type="OrthoDB" id="1892100at2759"/>
<gene>
    <name evidence="2" type="ORF">BVC80_1739g7</name>
</gene>
<dbReference type="AlphaFoldDB" id="A0A200Q7V4"/>
<comment type="caution">
    <text evidence="2">The sequence shown here is derived from an EMBL/GenBank/DDBJ whole genome shotgun (WGS) entry which is preliminary data.</text>
</comment>
<protein>
    <submittedName>
        <fullName evidence="2">Uncharacterized protein</fullName>
    </submittedName>
</protein>
<dbReference type="InterPro" id="IPR053350">
    <property type="entry name" value="CV_Inducer"/>
</dbReference>
<dbReference type="EMBL" id="MVGT01002786">
    <property type="protein sequence ID" value="OVA06525.1"/>
    <property type="molecule type" value="Genomic_DNA"/>
</dbReference>
<evidence type="ECO:0000313" key="2">
    <source>
        <dbReference type="EMBL" id="OVA06525.1"/>
    </source>
</evidence>
<feature type="compositionally biased region" description="Low complexity" evidence="1">
    <location>
        <begin position="179"/>
        <end position="195"/>
    </location>
</feature>
<feature type="region of interest" description="Disordered" evidence="1">
    <location>
        <begin position="166"/>
        <end position="201"/>
    </location>
</feature>
<proteinExistence type="predicted"/>
<organism evidence="2 3">
    <name type="scientific">Macleaya cordata</name>
    <name type="common">Five-seeded plume-poppy</name>
    <name type="synonym">Bocconia cordata</name>
    <dbReference type="NCBI Taxonomy" id="56857"/>
    <lineage>
        <taxon>Eukaryota</taxon>
        <taxon>Viridiplantae</taxon>
        <taxon>Streptophyta</taxon>
        <taxon>Embryophyta</taxon>
        <taxon>Tracheophyta</taxon>
        <taxon>Spermatophyta</taxon>
        <taxon>Magnoliopsida</taxon>
        <taxon>Ranunculales</taxon>
        <taxon>Papaveraceae</taxon>
        <taxon>Papaveroideae</taxon>
        <taxon>Macleaya</taxon>
    </lineage>
</organism>
<name>A0A200Q7V4_MACCD</name>